<name>A0A0M9GD26_9PSED</name>
<reference evidence="2 3" key="1">
    <citation type="journal article" date="2015" name="PLoS ONE">
        <title>Rice-Infecting Pseudomonas Genomes Are Highly Accessorized and Harbor Multiple Putative Virulence Mechanisms to Cause Sheath Brown Rot.</title>
        <authorList>
            <person name="Quibod I.L."/>
            <person name="Grande G."/>
            <person name="Oreiro E.G."/>
            <person name="Borja F.N."/>
            <person name="Dossa G.S."/>
            <person name="Mauleon R."/>
            <person name="Cruz C.V."/>
            <person name="Oliva R."/>
        </authorList>
    </citation>
    <scope>NUCLEOTIDE SEQUENCE [LARGE SCALE GENOMIC DNA]</scope>
    <source>
        <strain evidence="2 3">IRRI 6609</strain>
    </source>
</reference>
<keyword evidence="1" id="KW-0472">Membrane</keyword>
<dbReference type="AlphaFoldDB" id="A0A0M9GD26"/>
<accession>A0A0M9GD26</accession>
<proteinExistence type="predicted"/>
<evidence type="ECO:0000313" key="3">
    <source>
        <dbReference type="Proteomes" id="UP000037931"/>
    </source>
</evidence>
<dbReference type="OrthoDB" id="7018445at2"/>
<keyword evidence="3" id="KW-1185">Reference proteome</keyword>
<dbReference type="Proteomes" id="UP000037931">
    <property type="component" value="Unassembled WGS sequence"/>
</dbReference>
<organism evidence="2 3">
    <name type="scientific">Pseudomonas asplenii</name>
    <dbReference type="NCBI Taxonomy" id="53407"/>
    <lineage>
        <taxon>Bacteria</taxon>
        <taxon>Pseudomonadati</taxon>
        <taxon>Pseudomonadota</taxon>
        <taxon>Gammaproteobacteria</taxon>
        <taxon>Pseudomonadales</taxon>
        <taxon>Pseudomonadaceae</taxon>
        <taxon>Pseudomonas</taxon>
    </lineage>
</organism>
<dbReference type="RefSeq" id="WP_054064205.1">
    <property type="nucleotide sequence ID" value="NZ_JAQMZR010000020.1"/>
</dbReference>
<protein>
    <submittedName>
        <fullName evidence="2">Uncharacterized protein</fullName>
    </submittedName>
</protein>
<dbReference type="STRING" id="50340.PF66_05278"/>
<dbReference type="EMBL" id="JSYZ01000022">
    <property type="protein sequence ID" value="KPA88226.1"/>
    <property type="molecule type" value="Genomic_DNA"/>
</dbReference>
<dbReference type="PATRIC" id="fig|50340.43.peg.2986"/>
<sequence>MTPERFAQLAEAYGADLRRWPATERAGAEVLLEQRDSSALAALDQARLLDNLLDSHQLPAPDPALIRRIRLSAGQNRAPSFWQRYAGWLSPAGVVGVGVAGIAAGILVASLSLPLPLHSAEVLPSVFDHGDADIVFTVNAEETEQ</sequence>
<feature type="transmembrane region" description="Helical" evidence="1">
    <location>
        <begin position="85"/>
        <end position="109"/>
    </location>
</feature>
<gene>
    <name evidence="2" type="ORF">PF66_05278</name>
</gene>
<keyword evidence="1" id="KW-0812">Transmembrane</keyword>
<keyword evidence="1" id="KW-1133">Transmembrane helix</keyword>
<evidence type="ECO:0000256" key="1">
    <source>
        <dbReference type="SAM" id="Phobius"/>
    </source>
</evidence>
<comment type="caution">
    <text evidence="2">The sequence shown here is derived from an EMBL/GenBank/DDBJ whole genome shotgun (WGS) entry which is preliminary data.</text>
</comment>
<evidence type="ECO:0000313" key="2">
    <source>
        <dbReference type="EMBL" id="KPA88226.1"/>
    </source>
</evidence>